<accession>A0A4R0PKW3</accession>
<dbReference type="RefSeq" id="WP_131532943.1">
    <property type="nucleotide sequence ID" value="NZ_SJSO01000019.1"/>
</dbReference>
<gene>
    <name evidence="2" type="ORF">EZ456_19175</name>
</gene>
<dbReference type="EMBL" id="SJSO01000019">
    <property type="protein sequence ID" value="TCD21056.1"/>
    <property type="molecule type" value="Genomic_DNA"/>
</dbReference>
<protein>
    <submittedName>
        <fullName evidence="2">Uncharacterized protein</fullName>
    </submittedName>
</protein>
<keyword evidence="1" id="KW-0472">Membrane</keyword>
<evidence type="ECO:0000313" key="2">
    <source>
        <dbReference type="EMBL" id="TCD21056.1"/>
    </source>
</evidence>
<proteinExistence type="predicted"/>
<evidence type="ECO:0000256" key="1">
    <source>
        <dbReference type="SAM" id="Phobius"/>
    </source>
</evidence>
<sequence length="159" mass="18481">MINPKIISPFKYKFSTVINRPINENGYAKEIQVVKEYIDERKGNIILKNNYELTFRGSYSKWRGNICSTVKTGRFIIDEKEGKLSLIYHIQIDSLLVYLTAIGLTIAIIFHQTWFIGMPFIWVGGMNWITALTRNNSMMYNIAFEIDKLSKDINQESLT</sequence>
<evidence type="ECO:0000313" key="3">
    <source>
        <dbReference type="Proteomes" id="UP000293925"/>
    </source>
</evidence>
<name>A0A4R0PKW3_9SPHI</name>
<reference evidence="2 3" key="1">
    <citation type="submission" date="2019-02" db="EMBL/GenBank/DDBJ databases">
        <title>Pedobacter sp. RP-3-21 sp. nov., isolated from Arctic soil.</title>
        <authorList>
            <person name="Dahal R.H."/>
        </authorList>
    </citation>
    <scope>NUCLEOTIDE SEQUENCE [LARGE SCALE GENOMIC DNA]</scope>
    <source>
        <strain evidence="2 3">RP-3-21</strain>
    </source>
</reference>
<feature type="transmembrane region" description="Helical" evidence="1">
    <location>
        <begin position="86"/>
        <end position="108"/>
    </location>
</feature>
<dbReference type="OrthoDB" id="795167at2"/>
<keyword evidence="1" id="KW-0812">Transmembrane</keyword>
<keyword evidence="1" id="KW-1133">Transmembrane helix</keyword>
<dbReference type="AlphaFoldDB" id="A0A4R0PKW3"/>
<organism evidence="2 3">
    <name type="scientific">Pedobacter psychrodurus</name>
    <dbReference type="NCBI Taxonomy" id="2530456"/>
    <lineage>
        <taxon>Bacteria</taxon>
        <taxon>Pseudomonadati</taxon>
        <taxon>Bacteroidota</taxon>
        <taxon>Sphingobacteriia</taxon>
        <taxon>Sphingobacteriales</taxon>
        <taxon>Sphingobacteriaceae</taxon>
        <taxon>Pedobacter</taxon>
    </lineage>
</organism>
<comment type="caution">
    <text evidence="2">The sequence shown here is derived from an EMBL/GenBank/DDBJ whole genome shotgun (WGS) entry which is preliminary data.</text>
</comment>
<keyword evidence="3" id="KW-1185">Reference proteome</keyword>
<dbReference type="Proteomes" id="UP000293925">
    <property type="component" value="Unassembled WGS sequence"/>
</dbReference>